<accession>A0A7Y9QW66</accession>
<dbReference type="AlphaFoldDB" id="A0A7Y9QW66"/>
<protein>
    <submittedName>
        <fullName evidence="1">Uncharacterized protein</fullName>
    </submittedName>
</protein>
<proteinExistence type="predicted"/>
<keyword evidence="2" id="KW-1185">Reference proteome</keyword>
<dbReference type="EMBL" id="JACCFH010000001">
    <property type="protein sequence ID" value="NYG32556.1"/>
    <property type="molecule type" value="Genomic_DNA"/>
</dbReference>
<evidence type="ECO:0000313" key="1">
    <source>
        <dbReference type="EMBL" id="NYG32556.1"/>
    </source>
</evidence>
<organism evidence="1 2">
    <name type="scientific">Sphaerotilus montanus</name>
    <dbReference type="NCBI Taxonomy" id="522889"/>
    <lineage>
        <taxon>Bacteria</taxon>
        <taxon>Pseudomonadati</taxon>
        <taxon>Pseudomonadota</taxon>
        <taxon>Betaproteobacteria</taxon>
        <taxon>Burkholderiales</taxon>
        <taxon>Sphaerotilaceae</taxon>
        <taxon>Sphaerotilus</taxon>
    </lineage>
</organism>
<comment type="caution">
    <text evidence="1">The sequence shown here is derived from an EMBL/GenBank/DDBJ whole genome shotgun (WGS) entry which is preliminary data.</text>
</comment>
<dbReference type="Proteomes" id="UP000518288">
    <property type="component" value="Unassembled WGS sequence"/>
</dbReference>
<name>A0A7Y9QW66_9BURK</name>
<evidence type="ECO:0000313" key="2">
    <source>
        <dbReference type="Proteomes" id="UP000518288"/>
    </source>
</evidence>
<dbReference type="RefSeq" id="WP_179633437.1">
    <property type="nucleotide sequence ID" value="NZ_JACCFH010000001.1"/>
</dbReference>
<reference evidence="1 2" key="1">
    <citation type="submission" date="2020-07" db="EMBL/GenBank/DDBJ databases">
        <title>Genomic Encyclopedia of Archaeal and Bacterial Type Strains, Phase II (KMG-II): from individual species to whole genera.</title>
        <authorList>
            <person name="Goeker M."/>
        </authorList>
    </citation>
    <scope>NUCLEOTIDE SEQUENCE [LARGE SCALE GENOMIC DNA]</scope>
    <source>
        <strain evidence="1 2">DSM 21226</strain>
    </source>
</reference>
<gene>
    <name evidence="1" type="ORF">BDD16_001542</name>
</gene>
<sequence length="48" mass="5252">MNYRLFTSLLLMAVLTALYLWFCPPEETAAPGIEAGQRTGPLGALKIL</sequence>